<dbReference type="InterPro" id="IPR029056">
    <property type="entry name" value="Ribokinase-like"/>
</dbReference>
<evidence type="ECO:0000256" key="2">
    <source>
        <dbReference type="ARBA" id="ARBA00012135"/>
    </source>
</evidence>
<dbReference type="GO" id="GO:0009228">
    <property type="term" value="P:thiamine biosynthetic process"/>
    <property type="evidence" value="ECO:0007669"/>
    <property type="project" value="InterPro"/>
</dbReference>
<dbReference type="Proteomes" id="UP000184497">
    <property type="component" value="Unassembled WGS sequence"/>
</dbReference>
<evidence type="ECO:0000313" key="4">
    <source>
        <dbReference type="EMBL" id="SHK01656.1"/>
    </source>
</evidence>
<organism evidence="4 5">
    <name type="scientific">Marinobacter antarcticus</name>
    <dbReference type="NCBI Taxonomy" id="564117"/>
    <lineage>
        <taxon>Bacteria</taxon>
        <taxon>Pseudomonadati</taxon>
        <taxon>Pseudomonadota</taxon>
        <taxon>Gammaproteobacteria</taxon>
        <taxon>Pseudomonadales</taxon>
        <taxon>Marinobacteraceae</taxon>
        <taxon>Marinobacter</taxon>
    </lineage>
</organism>
<keyword evidence="4" id="KW-0808">Transferase</keyword>
<dbReference type="EMBL" id="FRAQ01000001">
    <property type="protein sequence ID" value="SHK01656.1"/>
    <property type="molecule type" value="Genomic_DNA"/>
</dbReference>
<accession>A0A1M6P153</accession>
<dbReference type="STRING" id="564117.SAMN05216369_0014"/>
<evidence type="ECO:0000313" key="5">
    <source>
        <dbReference type="Proteomes" id="UP000184497"/>
    </source>
</evidence>
<dbReference type="UniPathway" id="UPA00060">
    <property type="reaction ID" value="UER00138"/>
</dbReference>
<dbReference type="Gene3D" id="3.40.1190.20">
    <property type="match status" value="1"/>
</dbReference>
<feature type="domain" description="Pyridoxamine kinase/Phosphomethylpyrimidine kinase" evidence="3">
    <location>
        <begin position="16"/>
        <end position="251"/>
    </location>
</feature>
<dbReference type="Pfam" id="PF08543">
    <property type="entry name" value="Phos_pyr_kin"/>
    <property type="match status" value="1"/>
</dbReference>
<dbReference type="EC" id="2.7.1.49" evidence="2"/>
<gene>
    <name evidence="4" type="ORF">SAMN05216369_0014</name>
</gene>
<name>A0A1M6P153_9GAMM</name>
<evidence type="ECO:0000256" key="1">
    <source>
        <dbReference type="ARBA" id="ARBA00004948"/>
    </source>
</evidence>
<dbReference type="PANTHER" id="PTHR20858">
    <property type="entry name" value="PHOSPHOMETHYLPYRIMIDINE KINASE"/>
    <property type="match status" value="1"/>
</dbReference>
<dbReference type="GO" id="GO:0009229">
    <property type="term" value="P:thiamine diphosphate biosynthetic process"/>
    <property type="evidence" value="ECO:0007669"/>
    <property type="project" value="UniProtKB-UniPathway"/>
</dbReference>
<dbReference type="GO" id="GO:0005829">
    <property type="term" value="C:cytosol"/>
    <property type="evidence" value="ECO:0007669"/>
    <property type="project" value="TreeGrafter"/>
</dbReference>
<dbReference type="InterPro" id="IPR004399">
    <property type="entry name" value="HMP/HMP-P_kinase_dom"/>
</dbReference>
<keyword evidence="5" id="KW-1185">Reference proteome</keyword>
<dbReference type="SUPFAM" id="SSF53613">
    <property type="entry name" value="Ribokinase-like"/>
    <property type="match status" value="1"/>
</dbReference>
<reference evidence="5" key="1">
    <citation type="submission" date="2016-11" db="EMBL/GenBank/DDBJ databases">
        <authorList>
            <person name="Varghese N."/>
            <person name="Submissions S."/>
        </authorList>
    </citation>
    <scope>NUCLEOTIDE SEQUENCE [LARGE SCALE GENOMIC DNA]</scope>
    <source>
        <strain evidence="5">CGMCC 1.10835</strain>
    </source>
</reference>
<dbReference type="PANTHER" id="PTHR20858:SF17">
    <property type="entry name" value="HYDROXYMETHYLPYRIMIDINE_PHOSPHOMETHYLPYRIMIDINE KINASE THI20-RELATED"/>
    <property type="match status" value="1"/>
</dbReference>
<evidence type="ECO:0000259" key="3">
    <source>
        <dbReference type="Pfam" id="PF08543"/>
    </source>
</evidence>
<proteinExistence type="predicted"/>
<protein>
    <recommendedName>
        <fullName evidence="2">hydroxymethylpyrimidine kinase</fullName>
        <ecNumber evidence="2">2.7.1.49</ecNumber>
    </recommendedName>
</protein>
<dbReference type="CDD" id="cd01169">
    <property type="entry name" value="HMPP_kinase"/>
    <property type="match status" value="1"/>
</dbReference>
<keyword evidence="4" id="KW-0418">Kinase</keyword>
<sequence length="262" mass="27689">MRHYTRPQILVLSGLDPSGGAGIQADIQAITSLGCHPLPVLTCLTVQDTRNVYGAEAVNPELIRQQLKCISEDAPIHAVKTGALGSAAVVDVLAEFLEKHPDIPIITDPVIKAAGGGDLANDELLAAMKQRLFPLAEMITPNGIELALLGESENPDEAARKLLEKGCTSVLATGGHGTGIRITNTLYSHSPAPMSWDIERIGGEYHGTGCTLAAAIAAGRAQGLSPRAAISQAQNYVHRTILHALEVGRGQPVPDRGILWER</sequence>
<dbReference type="GO" id="GO:0008972">
    <property type="term" value="F:phosphomethylpyrimidine kinase activity"/>
    <property type="evidence" value="ECO:0007669"/>
    <property type="project" value="InterPro"/>
</dbReference>
<dbReference type="InterPro" id="IPR013749">
    <property type="entry name" value="PM/HMP-P_kinase-1"/>
</dbReference>
<dbReference type="GO" id="GO:0008902">
    <property type="term" value="F:hydroxymethylpyrimidine kinase activity"/>
    <property type="evidence" value="ECO:0007669"/>
    <property type="project" value="UniProtKB-EC"/>
</dbReference>
<dbReference type="AlphaFoldDB" id="A0A1M6P153"/>
<comment type="pathway">
    <text evidence="1">Cofactor biosynthesis; thiamine diphosphate biosynthesis.</text>
</comment>